<dbReference type="Proteomes" id="UP001589750">
    <property type="component" value="Unassembled WGS sequence"/>
</dbReference>
<evidence type="ECO:0000259" key="2">
    <source>
        <dbReference type="Pfam" id="PF00534"/>
    </source>
</evidence>
<sequence length="221" mass="22938">MVAGGLPAARVRVVDNAPDHPAELDRDTARTDLGLSRTGPVVLCLARLAPPKRPDLVVRAIAQVPGVRLLVAGDGVLRAEVEGLVRELDLGGRVEVLGDRRDVARLLAAADLVVLSSDSEGLPITVLEAMAAGVPVVASRVGGLIDLDPDAVRLVEPDDVDALGAAVSELLSDPALALAQAVRARELVAQRFSTSAMDRGYRAVVRELVGRPAPPADASSI</sequence>
<gene>
    <name evidence="3" type="ORF">ACFFRI_02190</name>
</gene>
<name>A0ABV5K513_9ACTN</name>
<comment type="caution">
    <text evidence="3">The sequence shown here is derived from an EMBL/GenBank/DDBJ whole genome shotgun (WGS) entry which is preliminary data.</text>
</comment>
<feature type="domain" description="Glycosyl transferase family 1" evidence="2">
    <location>
        <begin position="25"/>
        <end position="183"/>
    </location>
</feature>
<dbReference type="EC" id="2.4.-.-" evidence="3"/>
<organism evidence="3 4">
    <name type="scientific">Nocardioides plantarum</name>
    <dbReference type="NCBI Taxonomy" id="29299"/>
    <lineage>
        <taxon>Bacteria</taxon>
        <taxon>Bacillati</taxon>
        <taxon>Actinomycetota</taxon>
        <taxon>Actinomycetes</taxon>
        <taxon>Propionibacteriales</taxon>
        <taxon>Nocardioidaceae</taxon>
        <taxon>Nocardioides</taxon>
    </lineage>
</organism>
<dbReference type="PANTHER" id="PTHR12526:SF637">
    <property type="entry name" value="GLYCOSYLTRANSFERASE EPSF-RELATED"/>
    <property type="match status" value="1"/>
</dbReference>
<proteinExistence type="predicted"/>
<evidence type="ECO:0000256" key="1">
    <source>
        <dbReference type="ARBA" id="ARBA00022679"/>
    </source>
</evidence>
<protein>
    <submittedName>
        <fullName evidence="3">Glycosyltransferase family 4 protein</fullName>
        <ecNumber evidence="3">2.4.-.-</ecNumber>
    </submittedName>
</protein>
<accession>A0ABV5K513</accession>
<dbReference type="InterPro" id="IPR001296">
    <property type="entry name" value="Glyco_trans_1"/>
</dbReference>
<evidence type="ECO:0000313" key="3">
    <source>
        <dbReference type="EMBL" id="MFB9311839.1"/>
    </source>
</evidence>
<keyword evidence="1 3" id="KW-0808">Transferase</keyword>
<dbReference type="Gene3D" id="3.40.50.2000">
    <property type="entry name" value="Glycogen Phosphorylase B"/>
    <property type="match status" value="2"/>
</dbReference>
<reference evidence="3 4" key="1">
    <citation type="submission" date="2024-09" db="EMBL/GenBank/DDBJ databases">
        <authorList>
            <person name="Sun Q."/>
            <person name="Mori K."/>
        </authorList>
    </citation>
    <scope>NUCLEOTIDE SEQUENCE [LARGE SCALE GENOMIC DNA]</scope>
    <source>
        <strain evidence="3 4">JCM 9626</strain>
    </source>
</reference>
<dbReference type="EMBL" id="JBHMDG010000002">
    <property type="protein sequence ID" value="MFB9311839.1"/>
    <property type="molecule type" value="Genomic_DNA"/>
</dbReference>
<dbReference type="CDD" id="cd03801">
    <property type="entry name" value="GT4_PimA-like"/>
    <property type="match status" value="1"/>
</dbReference>
<dbReference type="Pfam" id="PF00534">
    <property type="entry name" value="Glycos_transf_1"/>
    <property type="match status" value="1"/>
</dbReference>
<keyword evidence="4" id="KW-1185">Reference proteome</keyword>
<keyword evidence="3" id="KW-0328">Glycosyltransferase</keyword>
<dbReference type="SUPFAM" id="SSF53756">
    <property type="entry name" value="UDP-Glycosyltransferase/glycogen phosphorylase"/>
    <property type="match status" value="1"/>
</dbReference>
<dbReference type="PANTHER" id="PTHR12526">
    <property type="entry name" value="GLYCOSYLTRANSFERASE"/>
    <property type="match status" value="1"/>
</dbReference>
<evidence type="ECO:0000313" key="4">
    <source>
        <dbReference type="Proteomes" id="UP001589750"/>
    </source>
</evidence>
<dbReference type="GO" id="GO:0016757">
    <property type="term" value="F:glycosyltransferase activity"/>
    <property type="evidence" value="ECO:0007669"/>
    <property type="project" value="UniProtKB-KW"/>
</dbReference>
<dbReference type="RefSeq" id="WP_379140571.1">
    <property type="nucleotide sequence ID" value="NZ_JBHMDG010000002.1"/>
</dbReference>